<dbReference type="eggNOG" id="COG4796">
    <property type="taxonomic scope" value="Bacteria"/>
</dbReference>
<evidence type="ECO:0000256" key="3">
    <source>
        <dbReference type="ARBA" id="ARBA00022448"/>
    </source>
</evidence>
<dbReference type="Gene3D" id="2.60.40.3470">
    <property type="match status" value="1"/>
</dbReference>
<dbReference type="SMART" id="SM00965">
    <property type="entry name" value="STN"/>
    <property type="match status" value="1"/>
</dbReference>
<feature type="domain" description="Secretin/TonB short N-terminal" evidence="9">
    <location>
        <begin position="307"/>
        <end position="355"/>
    </location>
</feature>
<dbReference type="GO" id="GO:0009306">
    <property type="term" value="P:protein secretion"/>
    <property type="evidence" value="ECO:0007669"/>
    <property type="project" value="InterPro"/>
</dbReference>
<name>A0A0A7EBS6_9GAMM</name>
<dbReference type="OrthoDB" id="9775455at2"/>
<evidence type="ECO:0000256" key="8">
    <source>
        <dbReference type="RuleBase" id="RU004004"/>
    </source>
</evidence>
<dbReference type="STRING" id="1348114.OM33_01435"/>
<dbReference type="InterPro" id="IPR051808">
    <property type="entry name" value="Type_IV_pilus_biogenesis"/>
</dbReference>
<dbReference type="KEGG" id="pseo:OM33_01435"/>
<evidence type="ECO:0000256" key="4">
    <source>
        <dbReference type="ARBA" id="ARBA00022729"/>
    </source>
</evidence>
<dbReference type="PANTHER" id="PTHR30604">
    <property type="entry name" value="PROTEIN TRANSPORT PROTEIN HOFQ"/>
    <property type="match status" value="1"/>
</dbReference>
<keyword evidence="4" id="KW-0732">Signal</keyword>
<dbReference type="NCBIfam" id="TIGR02515">
    <property type="entry name" value="IV_pilus_PilQ"/>
    <property type="match status" value="1"/>
</dbReference>
<dbReference type="InterPro" id="IPR004845">
    <property type="entry name" value="T2SS_GspD_CS"/>
</dbReference>
<comment type="similarity">
    <text evidence="2">Belongs to the bacterial secretin family. PilQ subfamily.</text>
</comment>
<protein>
    <submittedName>
        <fullName evidence="10">Secretin</fullName>
    </submittedName>
</protein>
<keyword evidence="3 8" id="KW-0813">Transport</keyword>
<dbReference type="InterPro" id="IPR005644">
    <property type="entry name" value="NolW-like"/>
</dbReference>
<dbReference type="GO" id="GO:0009279">
    <property type="term" value="C:cell outer membrane"/>
    <property type="evidence" value="ECO:0007669"/>
    <property type="project" value="UniProtKB-SubCell"/>
</dbReference>
<dbReference type="InterPro" id="IPR038591">
    <property type="entry name" value="NolW-like_sf"/>
</dbReference>
<proteinExistence type="inferred from homology"/>
<evidence type="ECO:0000256" key="7">
    <source>
        <dbReference type="ARBA" id="ARBA00023237"/>
    </source>
</evidence>
<dbReference type="Proteomes" id="UP000030341">
    <property type="component" value="Chromosome 1"/>
</dbReference>
<dbReference type="RefSeq" id="WP_038637779.1">
    <property type="nucleotide sequence ID" value="NZ_CP009888.1"/>
</dbReference>
<dbReference type="InterPro" id="IPR011662">
    <property type="entry name" value="Secretin/TonB_short_N"/>
</dbReference>
<dbReference type="Gene3D" id="3.30.1370.120">
    <property type="match status" value="1"/>
</dbReference>
<evidence type="ECO:0000256" key="6">
    <source>
        <dbReference type="ARBA" id="ARBA00023136"/>
    </source>
</evidence>
<dbReference type="AlphaFoldDB" id="A0A0A7EBS6"/>
<dbReference type="PROSITE" id="PS00875">
    <property type="entry name" value="T2SP_D"/>
    <property type="match status" value="1"/>
</dbReference>
<gene>
    <name evidence="10" type="ORF">OM33_01435</name>
</gene>
<dbReference type="InterPro" id="IPR013355">
    <property type="entry name" value="Pilus_4_PilQ"/>
</dbReference>
<dbReference type="InterPro" id="IPR004846">
    <property type="entry name" value="T2SS/T3SS_dom"/>
</dbReference>
<dbReference type="Gene3D" id="3.30.1370.130">
    <property type="match status" value="1"/>
</dbReference>
<evidence type="ECO:0000256" key="2">
    <source>
        <dbReference type="ARBA" id="ARBA00006304"/>
    </source>
</evidence>
<keyword evidence="5" id="KW-0653">Protein transport</keyword>
<evidence type="ECO:0000313" key="11">
    <source>
        <dbReference type="Proteomes" id="UP000030341"/>
    </source>
</evidence>
<dbReference type="Pfam" id="PF03958">
    <property type="entry name" value="Secretin_N"/>
    <property type="match status" value="1"/>
</dbReference>
<accession>A0A0A7EBS6</accession>
<organism evidence="10 11">
    <name type="scientific">Pseudoalteromonas piratica</name>
    <dbReference type="NCBI Taxonomy" id="1348114"/>
    <lineage>
        <taxon>Bacteria</taxon>
        <taxon>Pseudomonadati</taxon>
        <taxon>Pseudomonadota</taxon>
        <taxon>Gammaproteobacteria</taxon>
        <taxon>Alteromonadales</taxon>
        <taxon>Pseudoalteromonadaceae</taxon>
        <taxon>Pseudoalteromonas</taxon>
    </lineage>
</organism>
<dbReference type="InterPro" id="IPR021731">
    <property type="entry name" value="AMIN_dom"/>
</dbReference>
<evidence type="ECO:0000256" key="5">
    <source>
        <dbReference type="ARBA" id="ARBA00022927"/>
    </source>
</evidence>
<dbReference type="InterPro" id="IPR001775">
    <property type="entry name" value="GspD/PilQ"/>
</dbReference>
<evidence type="ECO:0000259" key="9">
    <source>
        <dbReference type="SMART" id="SM00965"/>
    </source>
</evidence>
<evidence type="ECO:0000256" key="1">
    <source>
        <dbReference type="ARBA" id="ARBA00004442"/>
    </source>
</evidence>
<dbReference type="HOGENOM" id="CLU_006756_0_2_6"/>
<keyword evidence="7" id="KW-0998">Cell outer membrane</keyword>
<dbReference type="Pfam" id="PF11741">
    <property type="entry name" value="AMIN"/>
    <property type="match status" value="1"/>
</dbReference>
<dbReference type="EMBL" id="CP009888">
    <property type="protein sequence ID" value="AIY63963.1"/>
    <property type="molecule type" value="Genomic_DNA"/>
</dbReference>
<keyword evidence="11" id="KW-1185">Reference proteome</keyword>
<comment type="subcellular location">
    <subcellularLocation>
        <location evidence="1 8">Cell outer membrane</location>
    </subcellularLocation>
</comment>
<dbReference type="Pfam" id="PF00263">
    <property type="entry name" value="Secretin"/>
    <property type="match status" value="1"/>
</dbReference>
<reference evidence="10 11" key="1">
    <citation type="submission" date="2014-11" db="EMBL/GenBank/DDBJ databases">
        <title>Complete Genome Sequence of Pseudoalteromonas sp. Strain OCN003 Isolated from Kaneohe Bay, Oahu, Hawaii.</title>
        <authorList>
            <person name="Beurmann S."/>
            <person name="Videau P."/>
            <person name="Ushijima B."/>
            <person name="Smith A.M."/>
            <person name="Aeby G.S."/>
            <person name="Callahan S.M."/>
            <person name="Belcaid M."/>
        </authorList>
    </citation>
    <scope>NUCLEOTIDE SEQUENCE [LARGE SCALE GENOMIC DNA]</scope>
    <source>
        <strain evidence="10 11">OCN003</strain>
    </source>
</reference>
<dbReference type="PRINTS" id="PR00811">
    <property type="entry name" value="BCTERIALGSPD"/>
</dbReference>
<keyword evidence="6" id="KW-0472">Membrane</keyword>
<dbReference type="PANTHER" id="PTHR30604:SF1">
    <property type="entry name" value="DNA UTILIZATION PROTEIN HOFQ"/>
    <property type="match status" value="1"/>
</dbReference>
<evidence type="ECO:0000313" key="10">
    <source>
        <dbReference type="EMBL" id="AIY63963.1"/>
    </source>
</evidence>
<sequence length="694" mass="77257">MRQVNNKGFNNMRSTVGLLRKGFSTLLTAGLLVLSFGASAVPLLYDVRYNPLLDGETEIEFVFDEEIYIEPKIQVFSEPARIELFFDEADFEENLTEVLINKAGVKRVTHEFENDGFKVTVFLDYLKIYQTRVDKNLFYLHVSDNPTQDVAETSAIEDSSSYINKIQAIDFRRGESGEARVMIFLQENMAAIDVSEKAGKVVAEFHNTDILDDLLYQLDVMDFGTVVSTVETFKDGINSRIVIDTTTGFDYNYQQLDNIFTLTVEKDESKRSFLGDGKDYQGKPMSLNFQDISIRQVLQIIAQYNNFNLVTSDSVEGNITLRLDGVPWDQALDVVLRMKGLDKRMDGSILMVAPTEELASREARELEVKQKVAELEPLYSEYIQLNYAKAKDFSELLKFEGNSILSSRGSVSVDERTNTLLIKDTAVSIESVRRMIENLDIPVKQVKIESRMVTVRDNVQEDLGIRWGFSDQQNSDGVSGTLEGANNIANGIIPALSDRLNVNLPVANPAGSIGIHVAKLADGTLIDLELSALEQENEAEIIASPSITTANQKLARIEQGTEIPYVQAASSGATTVEFKKAVLSLEVTPQITPDDKIILDLVITQDTRGDTVQTPTGPAVAIDTQKIRTQVLVDNGQTVVLGGIYQQQIVSSTKKVPLLGDIPYLGYLFQSNSEFNEKKELLIFVTPKILNESL</sequence>